<dbReference type="HOGENOM" id="CLU_017584_5_0_5"/>
<accession>C4WPX9</accession>
<protein>
    <submittedName>
        <fullName evidence="5">GntR family transcriptional regulator</fullName>
    </submittedName>
</protein>
<dbReference type="PROSITE" id="PS50949">
    <property type="entry name" value="HTH_GNTR"/>
    <property type="match status" value="1"/>
</dbReference>
<keyword evidence="3" id="KW-0804">Transcription</keyword>
<dbReference type="PANTHER" id="PTHR43537">
    <property type="entry name" value="TRANSCRIPTIONAL REGULATOR, GNTR FAMILY"/>
    <property type="match status" value="1"/>
</dbReference>
<sequence>MTFCFASSFVNRRGSKVMAEWRGVSTQQIVEKVWLSIAERRLRPGVQLKEEKMAEIFDVSRARIRQALASLKREGLVDILPNRGAFVCKPTVGEARDVFFVRRTVERCVVERLCRSATQTDFGRLSDHVDKERIANAGNITTDIIKLSGGFHLLLAELASSDFLFTMMRDLVSRTSLITAVYRKADYFNCGPDEHAEIVDAILQKNVARAVRLMAHHLDHVERQLDLREVNDYSDDLSSVFA</sequence>
<dbReference type="GO" id="GO:0003677">
    <property type="term" value="F:DNA binding"/>
    <property type="evidence" value="ECO:0007669"/>
    <property type="project" value="UniProtKB-KW"/>
</dbReference>
<dbReference type="InterPro" id="IPR036390">
    <property type="entry name" value="WH_DNA-bd_sf"/>
</dbReference>
<dbReference type="AlphaFoldDB" id="C4WPX9"/>
<evidence type="ECO:0000256" key="3">
    <source>
        <dbReference type="ARBA" id="ARBA00023163"/>
    </source>
</evidence>
<evidence type="ECO:0000313" key="5">
    <source>
        <dbReference type="EMBL" id="EEQ94322.1"/>
    </source>
</evidence>
<dbReference type="InterPro" id="IPR011711">
    <property type="entry name" value="GntR_C"/>
</dbReference>
<dbReference type="Proteomes" id="UP000004386">
    <property type="component" value="Unassembled WGS sequence"/>
</dbReference>
<dbReference type="InterPro" id="IPR036388">
    <property type="entry name" value="WH-like_DNA-bd_sf"/>
</dbReference>
<dbReference type="SUPFAM" id="SSF48008">
    <property type="entry name" value="GntR ligand-binding domain-like"/>
    <property type="match status" value="1"/>
</dbReference>
<dbReference type="CDD" id="cd07377">
    <property type="entry name" value="WHTH_GntR"/>
    <property type="match status" value="1"/>
</dbReference>
<comment type="caution">
    <text evidence="5">The sequence shown here is derived from an EMBL/GenBank/DDBJ whole genome shotgun (WGS) entry which is preliminary data.</text>
</comment>
<evidence type="ECO:0000313" key="6">
    <source>
        <dbReference type="Proteomes" id="UP000004386"/>
    </source>
</evidence>
<evidence type="ECO:0000256" key="1">
    <source>
        <dbReference type="ARBA" id="ARBA00023015"/>
    </source>
</evidence>
<dbReference type="Gene3D" id="1.20.120.530">
    <property type="entry name" value="GntR ligand-binding domain-like"/>
    <property type="match status" value="1"/>
</dbReference>
<proteinExistence type="predicted"/>
<evidence type="ECO:0000256" key="2">
    <source>
        <dbReference type="ARBA" id="ARBA00023125"/>
    </source>
</evidence>
<dbReference type="Gene3D" id="1.10.10.10">
    <property type="entry name" value="Winged helix-like DNA-binding domain superfamily/Winged helix DNA-binding domain"/>
    <property type="match status" value="1"/>
</dbReference>
<name>C4WPX9_9HYPH</name>
<dbReference type="Pfam" id="PF00392">
    <property type="entry name" value="GntR"/>
    <property type="match status" value="1"/>
</dbReference>
<evidence type="ECO:0000259" key="4">
    <source>
        <dbReference type="PROSITE" id="PS50949"/>
    </source>
</evidence>
<dbReference type="EMBL" id="ACQA01000002">
    <property type="protein sequence ID" value="EEQ94322.1"/>
    <property type="molecule type" value="Genomic_DNA"/>
</dbReference>
<organism evidence="5 6">
    <name type="scientific">Brucella intermedia LMG 3301</name>
    <dbReference type="NCBI Taxonomy" id="641118"/>
    <lineage>
        <taxon>Bacteria</taxon>
        <taxon>Pseudomonadati</taxon>
        <taxon>Pseudomonadota</taxon>
        <taxon>Alphaproteobacteria</taxon>
        <taxon>Hyphomicrobiales</taxon>
        <taxon>Brucellaceae</taxon>
        <taxon>Brucella/Ochrobactrum group</taxon>
        <taxon>Brucella</taxon>
    </lineage>
</organism>
<keyword evidence="1" id="KW-0805">Transcription regulation</keyword>
<keyword evidence="2" id="KW-0238">DNA-binding</keyword>
<dbReference type="SMART" id="SM00895">
    <property type="entry name" value="FCD"/>
    <property type="match status" value="1"/>
</dbReference>
<dbReference type="InterPro" id="IPR008920">
    <property type="entry name" value="TF_FadR/GntR_C"/>
</dbReference>
<dbReference type="PRINTS" id="PR00035">
    <property type="entry name" value="HTHGNTR"/>
</dbReference>
<reference evidence="5 6" key="1">
    <citation type="submission" date="2009-05" db="EMBL/GenBank/DDBJ databases">
        <authorList>
            <person name="Setubal J.C."/>
            <person name="Boyle S."/>
            <person name="Crasta O.R."/>
            <person name="Gillespie J.J."/>
            <person name="Kenyon R.W."/>
            <person name="Lu J."/>
            <person name="Mane S."/>
            <person name="Nagrani S."/>
            <person name="Shallom J.M."/>
            <person name="Shallom S."/>
            <person name="Shukla M."/>
            <person name="Snyder E.E."/>
            <person name="Sobral B.W."/>
            <person name="Wattam A.R."/>
            <person name="Will R."/>
            <person name="Williams K."/>
            <person name="Yoo H."/>
            <person name="Munk C."/>
            <person name="Tapia R."/>
            <person name="Green L."/>
            <person name="Rogers Y."/>
            <person name="Detter J.C."/>
            <person name="Bruce D."/>
            <person name="Brettin T.S."/>
            <person name="Tsolis R."/>
        </authorList>
    </citation>
    <scope>NUCLEOTIDE SEQUENCE [LARGE SCALE GENOMIC DNA]</scope>
    <source>
        <strain evidence="5 6">LMG 3301</strain>
    </source>
</reference>
<feature type="domain" description="HTH gntR-type" evidence="4">
    <location>
        <begin position="23"/>
        <end position="90"/>
    </location>
</feature>
<dbReference type="Pfam" id="PF07729">
    <property type="entry name" value="FCD"/>
    <property type="match status" value="1"/>
</dbReference>
<dbReference type="SMART" id="SM00345">
    <property type="entry name" value="HTH_GNTR"/>
    <property type="match status" value="1"/>
</dbReference>
<gene>
    <name evidence="5" type="ORF">OINT_2001548</name>
</gene>
<dbReference type="PANTHER" id="PTHR43537:SF53">
    <property type="entry name" value="HTH-TYPE TRANSCRIPTIONAL REPRESSOR NANR"/>
    <property type="match status" value="1"/>
</dbReference>
<dbReference type="GO" id="GO:0003700">
    <property type="term" value="F:DNA-binding transcription factor activity"/>
    <property type="evidence" value="ECO:0007669"/>
    <property type="project" value="InterPro"/>
</dbReference>
<dbReference type="InterPro" id="IPR000524">
    <property type="entry name" value="Tscrpt_reg_HTH_GntR"/>
</dbReference>
<dbReference type="SUPFAM" id="SSF46785">
    <property type="entry name" value="Winged helix' DNA-binding domain"/>
    <property type="match status" value="1"/>
</dbReference>